<dbReference type="Pfam" id="PF19305">
    <property type="entry name" value="MmgE_PrpD_C"/>
    <property type="match status" value="1"/>
</dbReference>
<gene>
    <name evidence="4" type="ORF">ABEG18_09320</name>
</gene>
<dbReference type="InterPro" id="IPR005656">
    <property type="entry name" value="MmgE_PrpD"/>
</dbReference>
<dbReference type="AlphaFoldDB" id="A0AAU7JL05"/>
<organism evidence="4">
    <name type="scientific">Alsobacter sp. KACC 23698</name>
    <dbReference type="NCBI Taxonomy" id="3149229"/>
    <lineage>
        <taxon>Bacteria</taxon>
        <taxon>Pseudomonadati</taxon>
        <taxon>Pseudomonadota</taxon>
        <taxon>Alphaproteobacteria</taxon>
        <taxon>Hyphomicrobiales</taxon>
        <taxon>Alsobacteraceae</taxon>
        <taxon>Alsobacter</taxon>
    </lineage>
</organism>
<dbReference type="RefSeq" id="WP_406857794.1">
    <property type="nucleotide sequence ID" value="NZ_CP157484.1"/>
</dbReference>
<proteinExistence type="inferred from homology"/>
<protein>
    <submittedName>
        <fullName evidence="4">MmgE/PrpD family protein</fullName>
    </submittedName>
</protein>
<name>A0AAU7JL05_9HYPH</name>
<dbReference type="Gene3D" id="3.30.1330.120">
    <property type="entry name" value="2-methylcitrate dehydratase PrpD"/>
    <property type="match status" value="1"/>
</dbReference>
<dbReference type="InterPro" id="IPR036148">
    <property type="entry name" value="MmgE/PrpD_sf"/>
</dbReference>
<dbReference type="GO" id="GO:0016829">
    <property type="term" value="F:lyase activity"/>
    <property type="evidence" value="ECO:0007669"/>
    <property type="project" value="InterPro"/>
</dbReference>
<dbReference type="InterPro" id="IPR042188">
    <property type="entry name" value="MmgE/PrpD_sf_2"/>
</dbReference>
<feature type="domain" description="MmgE/PrpD C-terminal" evidence="3">
    <location>
        <begin position="260"/>
        <end position="425"/>
    </location>
</feature>
<dbReference type="Gene3D" id="1.10.4100.10">
    <property type="entry name" value="2-methylcitrate dehydratase PrpD"/>
    <property type="match status" value="1"/>
</dbReference>
<dbReference type="InterPro" id="IPR042183">
    <property type="entry name" value="MmgE/PrpD_sf_1"/>
</dbReference>
<dbReference type="InterPro" id="IPR045337">
    <property type="entry name" value="MmgE_PrpD_C"/>
</dbReference>
<dbReference type="EMBL" id="CP157484">
    <property type="protein sequence ID" value="XBO40938.1"/>
    <property type="molecule type" value="Genomic_DNA"/>
</dbReference>
<dbReference type="InterPro" id="IPR045336">
    <property type="entry name" value="MmgE_PrpD_N"/>
</dbReference>
<reference evidence="4" key="1">
    <citation type="submission" date="2024-05" db="EMBL/GenBank/DDBJ databases">
        <authorList>
            <person name="Kim S."/>
            <person name="Heo J."/>
            <person name="Choi H."/>
            <person name="Choi Y."/>
            <person name="Kwon S.-W."/>
            <person name="Kim Y."/>
        </authorList>
    </citation>
    <scope>NUCLEOTIDE SEQUENCE</scope>
    <source>
        <strain evidence="4">KACC 23698</strain>
    </source>
</reference>
<dbReference type="SUPFAM" id="SSF103378">
    <property type="entry name" value="2-methylcitrate dehydratase PrpD"/>
    <property type="match status" value="1"/>
</dbReference>
<feature type="domain" description="MmgE/PrpD N-terminal" evidence="2">
    <location>
        <begin position="8"/>
        <end position="233"/>
    </location>
</feature>
<evidence type="ECO:0000259" key="3">
    <source>
        <dbReference type="Pfam" id="PF19305"/>
    </source>
</evidence>
<dbReference type="Pfam" id="PF03972">
    <property type="entry name" value="MmgE_PrpD_N"/>
    <property type="match status" value="1"/>
</dbReference>
<sequence>MPLPPLAFIHDLRFGDLPAGVVRMARRCLLDLVGVAASGRSTALSRIAHGFAVRNLGAGEGGGSRLLFDGRRASAAGAAFAGASTIDSFDAHDGHALTKGHAGVAILPALLAVADAERQDGLPGGEILTGLVIGYELAIRAGIALHRSVADYHTSGAWNGVACAAVGARLLGLDGEATRHALGIAEYHGPRSQMMRCIDHPTMVKDGSGWGALAGVSAAYLARDGFTGAPAITLEADDQADLWADLGSRWRIGEQYFKPYPVCRWAQPAVEAAAALVAEHGLGPDDIKAVEVESFAEAVRLGCAPPATTEAAQYALGFPLAAFLARGTLGAAEIADDGLGDPAILAMLERIALREDPACSAAFPAQRLARVTIALKNGARHGSALTPARGDPDAPLSDGEVLAKYEALAGGLARARRLRIAAAVQELGDANSPAGLMDLLAEPLG</sequence>
<evidence type="ECO:0000256" key="1">
    <source>
        <dbReference type="ARBA" id="ARBA00006174"/>
    </source>
</evidence>
<dbReference type="PANTHER" id="PTHR16943:SF8">
    <property type="entry name" value="2-METHYLCITRATE DEHYDRATASE"/>
    <property type="match status" value="1"/>
</dbReference>
<evidence type="ECO:0000259" key="2">
    <source>
        <dbReference type="Pfam" id="PF03972"/>
    </source>
</evidence>
<dbReference type="PANTHER" id="PTHR16943">
    <property type="entry name" value="2-METHYLCITRATE DEHYDRATASE-RELATED"/>
    <property type="match status" value="1"/>
</dbReference>
<evidence type="ECO:0000313" key="4">
    <source>
        <dbReference type="EMBL" id="XBO40938.1"/>
    </source>
</evidence>
<comment type="similarity">
    <text evidence="1">Belongs to the PrpD family.</text>
</comment>
<accession>A0AAU7JL05</accession>